<protein>
    <submittedName>
        <fullName evidence="2">Uncharacterized protein</fullName>
    </submittedName>
</protein>
<gene>
    <name evidence="2" type="ORF">METZ01_LOCUS160713</name>
</gene>
<accession>A0A382B2C5</accession>
<keyword evidence="1" id="KW-0472">Membrane</keyword>
<proteinExistence type="predicted"/>
<name>A0A382B2C5_9ZZZZ</name>
<keyword evidence="1" id="KW-1133">Transmembrane helix</keyword>
<reference evidence="2" key="1">
    <citation type="submission" date="2018-05" db="EMBL/GenBank/DDBJ databases">
        <authorList>
            <person name="Lanie J.A."/>
            <person name="Ng W.-L."/>
            <person name="Kazmierczak K.M."/>
            <person name="Andrzejewski T.M."/>
            <person name="Davidsen T.M."/>
            <person name="Wayne K.J."/>
            <person name="Tettelin H."/>
            <person name="Glass J.I."/>
            <person name="Rusch D."/>
            <person name="Podicherti R."/>
            <person name="Tsui H.-C.T."/>
            <person name="Winkler M.E."/>
        </authorList>
    </citation>
    <scope>NUCLEOTIDE SEQUENCE</scope>
</reference>
<feature type="non-terminal residue" evidence="2">
    <location>
        <position position="43"/>
    </location>
</feature>
<dbReference type="AlphaFoldDB" id="A0A382B2C5"/>
<evidence type="ECO:0000256" key="1">
    <source>
        <dbReference type="SAM" id="Phobius"/>
    </source>
</evidence>
<keyword evidence="1" id="KW-0812">Transmembrane</keyword>
<feature type="transmembrane region" description="Helical" evidence="1">
    <location>
        <begin position="6"/>
        <end position="28"/>
    </location>
</feature>
<organism evidence="2">
    <name type="scientific">marine metagenome</name>
    <dbReference type="NCBI Taxonomy" id="408172"/>
    <lineage>
        <taxon>unclassified sequences</taxon>
        <taxon>metagenomes</taxon>
        <taxon>ecological metagenomes</taxon>
    </lineage>
</organism>
<dbReference type="EMBL" id="UINC01027870">
    <property type="protein sequence ID" value="SVB07859.1"/>
    <property type="molecule type" value="Genomic_DNA"/>
</dbReference>
<evidence type="ECO:0000313" key="2">
    <source>
        <dbReference type="EMBL" id="SVB07859.1"/>
    </source>
</evidence>
<sequence length="43" mass="4908">MIRNILFKIFFFSGIASICILFLPALILPQKITLTGGKMMGYW</sequence>